<dbReference type="GO" id="GO:0016491">
    <property type="term" value="F:oxidoreductase activity"/>
    <property type="evidence" value="ECO:0007669"/>
    <property type="project" value="UniProtKB-KW"/>
</dbReference>
<evidence type="ECO:0000259" key="5">
    <source>
        <dbReference type="Pfam" id="PF22725"/>
    </source>
</evidence>
<dbReference type="GO" id="GO:0000166">
    <property type="term" value="F:nucleotide binding"/>
    <property type="evidence" value="ECO:0007669"/>
    <property type="project" value="InterPro"/>
</dbReference>
<evidence type="ECO:0000313" key="6">
    <source>
        <dbReference type="EMBL" id="MCM6761548.1"/>
    </source>
</evidence>
<organism evidence="6 7">
    <name type="scientific">Rathayibacter rubneri</name>
    <dbReference type="NCBI Taxonomy" id="2950106"/>
    <lineage>
        <taxon>Bacteria</taxon>
        <taxon>Bacillati</taxon>
        <taxon>Actinomycetota</taxon>
        <taxon>Actinomycetes</taxon>
        <taxon>Micrococcales</taxon>
        <taxon>Microbacteriaceae</taxon>
        <taxon>Rathayibacter</taxon>
    </lineage>
</organism>
<proteinExistence type="predicted"/>
<keyword evidence="7" id="KW-1185">Reference proteome</keyword>
<evidence type="ECO:0000259" key="4">
    <source>
        <dbReference type="Pfam" id="PF01408"/>
    </source>
</evidence>
<dbReference type="InterPro" id="IPR055170">
    <property type="entry name" value="GFO_IDH_MocA-like_dom"/>
</dbReference>
<dbReference type="InterPro" id="IPR000683">
    <property type="entry name" value="Gfo/Idh/MocA-like_OxRdtase_N"/>
</dbReference>
<dbReference type="InterPro" id="IPR036291">
    <property type="entry name" value="NAD(P)-bd_dom_sf"/>
</dbReference>
<reference evidence="6" key="1">
    <citation type="submission" date="2022-06" db="EMBL/GenBank/DDBJ databases">
        <title>Whole genome shotgun sequencing (WGS) of Rathayibacter sp. ZW T2_19, isolated from stored onions (Allium cepa).</title>
        <authorList>
            <person name="Stoll D.A."/>
            <person name="Huch M."/>
        </authorList>
    </citation>
    <scope>NUCLEOTIDE SEQUENCE</scope>
    <source>
        <strain evidence="6">ZW T2_19</strain>
    </source>
</reference>
<feature type="region of interest" description="Disordered" evidence="3">
    <location>
        <begin position="351"/>
        <end position="371"/>
    </location>
</feature>
<dbReference type="SUPFAM" id="SSF55347">
    <property type="entry name" value="Glyceraldehyde-3-phosphate dehydrogenase-like, C-terminal domain"/>
    <property type="match status" value="1"/>
</dbReference>
<sequence>MGGALRVGIIGVGKISEQYLANLPTFPQLRLVAVADLDLDRARAVAAEHGVRALSVDELLADPEVDCVLNLTIPAAHVGIGTRALEAGKHVFAEKPLGLDAVEAAPLLDLAERLGLRVASAPDTVLGTGIQTARRALDSGLIGTPIAAQVHWSAPGHERWHPAPAFYYQPGGGPLLDMGPYYLSSLVHFFGAVTRVSGVATRSDRARSVESGPLAGTPLPVAVDTHISALLEHASGATTTLTVSFEVWRTRSPLFEVYGTTGTLAVPDPNHFSDPVEVSLRDEPEWSALEDSAGVIDTGRGVGLADLADALRHDRPERASGRLALHVLEVMDAILRSSAEGVVVPIASPVERPEPVPLQTPAGDLLEEVRS</sequence>
<evidence type="ECO:0000256" key="1">
    <source>
        <dbReference type="ARBA" id="ARBA00023002"/>
    </source>
</evidence>
<accession>A0A9X2ISI5</accession>
<keyword evidence="2" id="KW-0520">NAD</keyword>
<evidence type="ECO:0000313" key="7">
    <source>
        <dbReference type="Proteomes" id="UP001155240"/>
    </source>
</evidence>
<dbReference type="EMBL" id="JAMRYM010000007">
    <property type="protein sequence ID" value="MCM6761548.1"/>
    <property type="molecule type" value="Genomic_DNA"/>
</dbReference>
<dbReference type="PANTHER" id="PTHR43818:SF11">
    <property type="entry name" value="BCDNA.GH03377"/>
    <property type="match status" value="1"/>
</dbReference>
<name>A0A9X2ISI5_9MICO</name>
<dbReference type="Pfam" id="PF01408">
    <property type="entry name" value="GFO_IDH_MocA"/>
    <property type="match status" value="1"/>
</dbReference>
<dbReference type="Gene3D" id="3.40.50.720">
    <property type="entry name" value="NAD(P)-binding Rossmann-like Domain"/>
    <property type="match status" value="1"/>
</dbReference>
<protein>
    <submittedName>
        <fullName evidence="6">Gfo/Idh/MocA family oxidoreductase</fullName>
    </submittedName>
</protein>
<dbReference type="Pfam" id="PF22725">
    <property type="entry name" value="GFO_IDH_MocA_C3"/>
    <property type="match status" value="1"/>
</dbReference>
<dbReference type="PANTHER" id="PTHR43818">
    <property type="entry name" value="BCDNA.GH03377"/>
    <property type="match status" value="1"/>
</dbReference>
<dbReference type="AlphaFoldDB" id="A0A9X2ISI5"/>
<feature type="domain" description="Gfo/Idh/MocA-like oxidoreductase N-terminal" evidence="4">
    <location>
        <begin position="5"/>
        <end position="119"/>
    </location>
</feature>
<feature type="domain" description="GFO/IDH/MocA-like oxidoreductase" evidence="5">
    <location>
        <begin position="130"/>
        <end position="264"/>
    </location>
</feature>
<dbReference type="Gene3D" id="3.30.360.10">
    <property type="entry name" value="Dihydrodipicolinate Reductase, domain 2"/>
    <property type="match status" value="1"/>
</dbReference>
<keyword evidence="1" id="KW-0560">Oxidoreductase</keyword>
<dbReference type="RefSeq" id="WP_251943863.1">
    <property type="nucleotide sequence ID" value="NZ_JAMRYM010000007.1"/>
</dbReference>
<dbReference type="SUPFAM" id="SSF51735">
    <property type="entry name" value="NAD(P)-binding Rossmann-fold domains"/>
    <property type="match status" value="1"/>
</dbReference>
<gene>
    <name evidence="6" type="ORF">NB037_03865</name>
</gene>
<dbReference type="Proteomes" id="UP001155240">
    <property type="component" value="Unassembled WGS sequence"/>
</dbReference>
<evidence type="ECO:0000256" key="2">
    <source>
        <dbReference type="ARBA" id="ARBA00023027"/>
    </source>
</evidence>
<comment type="caution">
    <text evidence="6">The sequence shown here is derived from an EMBL/GenBank/DDBJ whole genome shotgun (WGS) entry which is preliminary data.</text>
</comment>
<evidence type="ECO:0000256" key="3">
    <source>
        <dbReference type="SAM" id="MobiDB-lite"/>
    </source>
</evidence>
<dbReference type="InterPro" id="IPR050463">
    <property type="entry name" value="Gfo/Idh/MocA_oxidrdct_glycsds"/>
</dbReference>